<dbReference type="Gene3D" id="3.40.50.10890">
    <property type="match status" value="1"/>
</dbReference>
<dbReference type="InterPro" id="IPR050698">
    <property type="entry name" value="MBL"/>
</dbReference>
<dbReference type="GO" id="GO:0016787">
    <property type="term" value="F:hydrolase activity"/>
    <property type="evidence" value="ECO:0007669"/>
    <property type="project" value="UniProtKB-KW"/>
</dbReference>
<protein>
    <recommendedName>
        <fullName evidence="6">MBL fold hydrolase</fullName>
    </recommendedName>
</protein>
<keyword evidence="1" id="KW-0378">Hydrolase</keyword>
<evidence type="ECO:0000259" key="3">
    <source>
        <dbReference type="SMART" id="SM01027"/>
    </source>
</evidence>
<comment type="caution">
    <text evidence="4">The sequence shown here is derived from an EMBL/GenBank/DDBJ whole genome shotgun (WGS) entry which is preliminary data.</text>
</comment>
<evidence type="ECO:0000256" key="1">
    <source>
        <dbReference type="ARBA" id="ARBA00022801"/>
    </source>
</evidence>
<feature type="domain" description="Metallo-beta-lactamase" evidence="2">
    <location>
        <begin position="36"/>
        <end position="250"/>
    </location>
</feature>
<evidence type="ECO:0000313" key="5">
    <source>
        <dbReference type="Proteomes" id="UP000228867"/>
    </source>
</evidence>
<evidence type="ECO:0000259" key="2">
    <source>
        <dbReference type="SMART" id="SM00849"/>
    </source>
</evidence>
<dbReference type="EMBL" id="PCWR01000062">
    <property type="protein sequence ID" value="PIR06194.1"/>
    <property type="molecule type" value="Genomic_DNA"/>
</dbReference>
<dbReference type="SMART" id="SM01027">
    <property type="entry name" value="Beta-Casp"/>
    <property type="match status" value="1"/>
</dbReference>
<name>A0A2H0NBD9_9BACT</name>
<dbReference type="Gene3D" id="3.60.15.10">
    <property type="entry name" value="Ribonuclease Z/Hydroxyacylglutathione hydrolase-like"/>
    <property type="match status" value="1"/>
</dbReference>
<dbReference type="CDD" id="cd16295">
    <property type="entry name" value="TTHA0252-CPSF-like_MBL-fold"/>
    <property type="match status" value="1"/>
</dbReference>
<dbReference type="AlphaFoldDB" id="A0A2H0NBD9"/>
<dbReference type="PANTHER" id="PTHR11203">
    <property type="entry name" value="CLEAVAGE AND POLYADENYLATION SPECIFICITY FACTOR FAMILY MEMBER"/>
    <property type="match status" value="1"/>
</dbReference>
<dbReference type="InterPro" id="IPR001279">
    <property type="entry name" value="Metallo-B-lactamas"/>
</dbReference>
<evidence type="ECO:0000313" key="4">
    <source>
        <dbReference type="EMBL" id="PIR06194.1"/>
    </source>
</evidence>
<dbReference type="Proteomes" id="UP000228867">
    <property type="component" value="Unassembled WGS sequence"/>
</dbReference>
<feature type="domain" description="Beta-Casp" evidence="3">
    <location>
        <begin position="262"/>
        <end position="387"/>
    </location>
</feature>
<proteinExistence type="predicted"/>
<gene>
    <name evidence="4" type="ORF">COV54_02990</name>
</gene>
<reference evidence="4 5" key="1">
    <citation type="submission" date="2017-09" db="EMBL/GenBank/DDBJ databases">
        <title>Depth-based differentiation of microbial function through sediment-hosted aquifers and enrichment of novel symbionts in the deep terrestrial subsurface.</title>
        <authorList>
            <person name="Probst A.J."/>
            <person name="Ladd B."/>
            <person name="Jarett J.K."/>
            <person name="Geller-Mcgrath D.E."/>
            <person name="Sieber C.M."/>
            <person name="Emerson J.B."/>
            <person name="Anantharaman K."/>
            <person name="Thomas B.C."/>
            <person name="Malmstrom R."/>
            <person name="Stieglmeier M."/>
            <person name="Klingl A."/>
            <person name="Woyke T."/>
            <person name="Ryan C.M."/>
            <person name="Banfield J.F."/>
        </authorList>
    </citation>
    <scope>NUCLEOTIDE SEQUENCE [LARGE SCALE GENOMIC DNA]</scope>
    <source>
        <strain evidence="4">CG11_big_fil_rev_8_21_14_0_20_38_23</strain>
    </source>
</reference>
<dbReference type="Pfam" id="PF07521">
    <property type="entry name" value="RMMBL"/>
    <property type="match status" value="1"/>
</dbReference>
<dbReference type="Pfam" id="PF00753">
    <property type="entry name" value="Lactamase_B"/>
    <property type="match status" value="1"/>
</dbReference>
<dbReference type="InterPro" id="IPR022712">
    <property type="entry name" value="Beta_Casp"/>
</dbReference>
<sequence length="472" mass="53217">MSKAPIVVILDLYYNNIKVYLIFMKLTFCGGARMVTGANYLLESKKGEKFLIDCGLEQGSHYAERQNFKLFPYDPSEITAVFITHSHLDHIGRLPKLIKDGFKGKVFSTPPTKVFAQLILEDSEEILKKEAEREGLDELYTLKDIEKLMACWETVDYHQEIFLGSLVVRFLNSGHILGSSFIEISVEGKNLVFSGDLGNTPPPLIKSLEYLEEGDYCLVESTYGNRIHEPTAALRDLLEDVIEDTIKAGGTLMIPAFAMERTQDLLFHLNELVENKRLPKVPVFVDSPLAIKLSQAYQGFREYFNEETNRFLMIDHTLFNFPGLKKTLTVEESKTINSVPPPKVIIAGSGMSHGGRILHHEFRYLPDPKSTILFIGYQAKGSLGRQILDGAKTVKIFGEEVPVKVQARTISGYSAHADQLQILEWLKPMRFTLKKVFVVQGEEEQSLPLAQKIKDNLAVNAEVPFPAETIML</sequence>
<organism evidence="4 5">
    <name type="scientific">Candidatus Jorgensenbacteria bacterium CG11_big_fil_rev_8_21_14_0_20_38_23</name>
    <dbReference type="NCBI Taxonomy" id="1974594"/>
    <lineage>
        <taxon>Bacteria</taxon>
        <taxon>Candidatus Joergenseniibacteriota</taxon>
    </lineage>
</organism>
<dbReference type="SMART" id="SM00849">
    <property type="entry name" value="Lactamase_B"/>
    <property type="match status" value="1"/>
</dbReference>
<evidence type="ECO:0008006" key="6">
    <source>
        <dbReference type="Google" id="ProtNLM"/>
    </source>
</evidence>
<accession>A0A2H0NBD9</accession>
<dbReference type="PANTHER" id="PTHR11203:SF37">
    <property type="entry name" value="INTEGRATOR COMPLEX SUBUNIT 11"/>
    <property type="match status" value="1"/>
</dbReference>
<dbReference type="GO" id="GO:0004521">
    <property type="term" value="F:RNA endonuclease activity"/>
    <property type="evidence" value="ECO:0007669"/>
    <property type="project" value="TreeGrafter"/>
</dbReference>
<dbReference type="InterPro" id="IPR036866">
    <property type="entry name" value="RibonucZ/Hydroxyglut_hydro"/>
</dbReference>
<dbReference type="Pfam" id="PF10996">
    <property type="entry name" value="Beta-Casp"/>
    <property type="match status" value="1"/>
</dbReference>
<dbReference type="InterPro" id="IPR011108">
    <property type="entry name" value="RMMBL"/>
</dbReference>
<dbReference type="SUPFAM" id="SSF56281">
    <property type="entry name" value="Metallo-hydrolase/oxidoreductase"/>
    <property type="match status" value="1"/>
</dbReference>